<protein>
    <submittedName>
        <fullName evidence="1">Uncharacterized protein</fullName>
    </submittedName>
</protein>
<reference evidence="1 2" key="1">
    <citation type="submission" date="2023-05" db="EMBL/GenBank/DDBJ databases">
        <authorList>
            <person name="Zhang X."/>
        </authorList>
    </citation>
    <scope>NUCLEOTIDE SEQUENCE [LARGE SCALE GENOMIC DNA]</scope>
    <source>
        <strain evidence="1 2">DM2B3-1</strain>
    </source>
</reference>
<organism evidence="1 2">
    <name type="scientific">Xanthocytophaga flava</name>
    <dbReference type="NCBI Taxonomy" id="3048013"/>
    <lineage>
        <taxon>Bacteria</taxon>
        <taxon>Pseudomonadati</taxon>
        <taxon>Bacteroidota</taxon>
        <taxon>Cytophagia</taxon>
        <taxon>Cytophagales</taxon>
        <taxon>Rhodocytophagaceae</taxon>
        <taxon>Xanthocytophaga</taxon>
    </lineage>
</organism>
<evidence type="ECO:0000313" key="1">
    <source>
        <dbReference type="EMBL" id="MDJ1498337.1"/>
    </source>
</evidence>
<comment type="caution">
    <text evidence="1">The sequence shown here is derived from an EMBL/GenBank/DDBJ whole genome shotgun (WGS) entry which is preliminary data.</text>
</comment>
<dbReference type="RefSeq" id="WP_314034335.1">
    <property type="nucleotide sequence ID" value="NZ_JASJOR010000019.1"/>
</dbReference>
<evidence type="ECO:0000313" key="2">
    <source>
        <dbReference type="Proteomes" id="UP001228581"/>
    </source>
</evidence>
<name>A0ABT7CZK2_9BACT</name>
<sequence length="144" mass="16529">MIHESIFCCQLSPCLREFDVQLNIQSGMGKSAESIVAKHDLPDYGGRVAMFIKVDLARQTIYLHTDTVYNPVDAYHNCLVELGQCVEDSTFAWMYREENDEGDIRYVINHYQIADSKLTFTKRYTAFGVEDSPDCQALLSMNWI</sequence>
<proteinExistence type="predicted"/>
<accession>A0ABT7CZK2</accession>
<gene>
    <name evidence="1" type="ORF">QNI19_35715</name>
</gene>
<dbReference type="Proteomes" id="UP001228581">
    <property type="component" value="Unassembled WGS sequence"/>
</dbReference>
<keyword evidence="2" id="KW-1185">Reference proteome</keyword>
<dbReference type="EMBL" id="JASJOT010000044">
    <property type="protein sequence ID" value="MDJ1498337.1"/>
    <property type="molecule type" value="Genomic_DNA"/>
</dbReference>